<feature type="compositionally biased region" description="Basic and acidic residues" evidence="1">
    <location>
        <begin position="250"/>
        <end position="261"/>
    </location>
</feature>
<evidence type="ECO:0000313" key="2">
    <source>
        <dbReference type="EMBL" id="CAH0386072.1"/>
    </source>
</evidence>
<dbReference type="AlphaFoldDB" id="A0A9P0A499"/>
<accession>A0A9P0A499</accession>
<feature type="region of interest" description="Disordered" evidence="1">
    <location>
        <begin position="1"/>
        <end position="65"/>
    </location>
</feature>
<proteinExistence type="predicted"/>
<sequence>MSDNNPDGLSLSDQESNMARGTDSGACASKTRQRRMGIVSQTQKSAGSEKSAESAKEGEEQRPLYRFPCVERLIQKYSIMLARQHEKQAAVDQQILRLTRSSENLSTDPLDPLDEVIEDGLSLKSTPDLADINSNRQDIKPLTELDSSSTLTSKTVHPSTQPSDLTIFDGSRTEDASGQTGRGSDTEQPERVETGDPEVSLRRGKSFELDSLDFRTSLPDNANREGVDTTEGKGGTVEGSTCDPSAGMDVPKDDSMKREDSSGSVSCLASSDSNSKCDSFSEEELLSRKLASGYRAPKKPELPSPESDTAPSRVAYLEVKPVVRNKKRRRRSWNGPSVSFSRPGVVSSDPAPERRYERKGHSLDQSIYRTPQLRKFSEWDASCDVGNLDSVFCGSCCSVELGPRRESNLSSVFTDEDPDAEPEARYHYLRTPSVVVSDHSDDPYFASSTITLEEIEQFRAEYSRQQHECGFGETSSECSGASTCSLRAYDCDWLSRRKASDCSTCSTLSGDDDSSCEQILQDIRPQAKRSRICRTAL</sequence>
<protein>
    <submittedName>
        <fullName evidence="2">Uncharacterized protein</fullName>
    </submittedName>
</protein>
<dbReference type="EMBL" id="OU963864">
    <property type="protein sequence ID" value="CAH0386072.1"/>
    <property type="molecule type" value="Genomic_DNA"/>
</dbReference>
<keyword evidence="3" id="KW-1185">Reference proteome</keyword>
<feature type="compositionally biased region" description="Basic and acidic residues" evidence="1">
    <location>
        <begin position="50"/>
        <end position="63"/>
    </location>
</feature>
<evidence type="ECO:0000313" key="3">
    <source>
        <dbReference type="Proteomes" id="UP001152759"/>
    </source>
</evidence>
<gene>
    <name evidence="2" type="ORF">BEMITA_LOCUS5234</name>
</gene>
<reference evidence="2" key="1">
    <citation type="submission" date="2021-12" db="EMBL/GenBank/DDBJ databases">
        <authorList>
            <person name="King R."/>
        </authorList>
    </citation>
    <scope>NUCLEOTIDE SEQUENCE</scope>
</reference>
<feature type="compositionally biased region" description="Low complexity" evidence="1">
    <location>
        <begin position="144"/>
        <end position="155"/>
    </location>
</feature>
<feature type="region of interest" description="Disordered" evidence="1">
    <location>
        <begin position="325"/>
        <end position="362"/>
    </location>
</feature>
<feature type="compositionally biased region" description="Basic and acidic residues" evidence="1">
    <location>
        <begin position="351"/>
        <end position="362"/>
    </location>
</feature>
<feature type="compositionally biased region" description="Basic and acidic residues" evidence="1">
    <location>
        <begin position="184"/>
        <end position="208"/>
    </location>
</feature>
<evidence type="ECO:0000256" key="1">
    <source>
        <dbReference type="SAM" id="MobiDB-lite"/>
    </source>
</evidence>
<dbReference type="Proteomes" id="UP001152759">
    <property type="component" value="Chromosome 3"/>
</dbReference>
<name>A0A9P0A499_BEMTA</name>
<feature type="region of interest" description="Disordered" evidence="1">
    <location>
        <begin position="125"/>
        <end position="313"/>
    </location>
</feature>
<organism evidence="2 3">
    <name type="scientific">Bemisia tabaci</name>
    <name type="common">Sweetpotato whitefly</name>
    <name type="synonym">Aleurodes tabaci</name>
    <dbReference type="NCBI Taxonomy" id="7038"/>
    <lineage>
        <taxon>Eukaryota</taxon>
        <taxon>Metazoa</taxon>
        <taxon>Ecdysozoa</taxon>
        <taxon>Arthropoda</taxon>
        <taxon>Hexapoda</taxon>
        <taxon>Insecta</taxon>
        <taxon>Pterygota</taxon>
        <taxon>Neoptera</taxon>
        <taxon>Paraneoptera</taxon>
        <taxon>Hemiptera</taxon>
        <taxon>Sternorrhyncha</taxon>
        <taxon>Aleyrodoidea</taxon>
        <taxon>Aleyrodidae</taxon>
        <taxon>Aleyrodinae</taxon>
        <taxon>Bemisia</taxon>
    </lineage>
</organism>
<feature type="compositionally biased region" description="Basic and acidic residues" evidence="1">
    <location>
        <begin position="222"/>
        <end position="231"/>
    </location>
</feature>
<feature type="compositionally biased region" description="Polar residues" evidence="1">
    <location>
        <begin position="1"/>
        <end position="19"/>
    </location>
</feature>